<comment type="caution">
    <text evidence="2">The sequence shown here is derived from an EMBL/GenBank/DDBJ whole genome shotgun (WGS) entry which is preliminary data.</text>
</comment>
<proteinExistence type="predicted"/>
<reference evidence="2 3" key="1">
    <citation type="journal article" date="2011" name="BMC Genomics">
        <title>Genome sequencing reveals diversification of virulence factor content and possible host adaptation in distinct subpopulations of Salmonella enterica.</title>
        <authorList>
            <person name="den Bakker H.C."/>
            <person name="Moreno Switt A.I."/>
            <person name="Govoni G."/>
            <person name="Cummings C.A."/>
            <person name="Ranieri M.L."/>
            <person name="Degoricija L."/>
            <person name="Hoelzer K."/>
            <person name="Rodriguez-Rivera L.D."/>
            <person name="Brown S."/>
            <person name="Bolchacova E."/>
            <person name="Furtado M.R."/>
            <person name="Wiedmann M."/>
        </authorList>
    </citation>
    <scope>NUCLEOTIDE SEQUENCE [LARGE SCALE GENOMIC DNA]</scope>
    <source>
        <strain evidence="2 3">R8-2977</strain>
    </source>
</reference>
<dbReference type="Proteomes" id="UP000004776">
    <property type="component" value="Unassembled WGS sequence"/>
</dbReference>
<name>G5RRZ2_SALET</name>
<keyword evidence="1" id="KW-0472">Membrane</keyword>
<keyword evidence="1" id="KW-1133">Transmembrane helix</keyword>
<gene>
    <name evidence="2" type="ORF">LTSEURB_0925</name>
</gene>
<evidence type="ECO:0000313" key="3">
    <source>
        <dbReference type="Proteomes" id="UP000004776"/>
    </source>
</evidence>
<evidence type="ECO:0000256" key="1">
    <source>
        <dbReference type="SAM" id="Phobius"/>
    </source>
</evidence>
<accession>G5RRZ2</accession>
<protein>
    <submittedName>
        <fullName evidence="2">Enterobactin exporter EntS</fullName>
    </submittedName>
</protein>
<sequence length="41" mass="3990">MQAGAITMLTVRLGSVISPMLGGILLASGGVAWNYGLAAAG</sequence>
<dbReference type="EMBL" id="AFCW01000369">
    <property type="protein sequence ID" value="EHD06221.1"/>
    <property type="molecule type" value="Genomic_DNA"/>
</dbReference>
<feature type="transmembrane region" description="Helical" evidence="1">
    <location>
        <begin position="20"/>
        <end position="40"/>
    </location>
</feature>
<dbReference type="AlphaFoldDB" id="G5RRZ2"/>
<keyword evidence="1" id="KW-0812">Transmembrane</keyword>
<feature type="non-terminal residue" evidence="2">
    <location>
        <position position="41"/>
    </location>
</feature>
<organism evidence="2 3">
    <name type="scientific">Salmonella enterica subsp. enterica serovar Urbana str. R8-2977</name>
    <dbReference type="NCBI Taxonomy" id="913084"/>
    <lineage>
        <taxon>Bacteria</taxon>
        <taxon>Pseudomonadati</taxon>
        <taxon>Pseudomonadota</taxon>
        <taxon>Gammaproteobacteria</taxon>
        <taxon>Enterobacterales</taxon>
        <taxon>Enterobacteriaceae</taxon>
        <taxon>Salmonella</taxon>
    </lineage>
</organism>
<evidence type="ECO:0000313" key="2">
    <source>
        <dbReference type="EMBL" id="EHD06221.1"/>
    </source>
</evidence>